<dbReference type="EMBL" id="JAUJYN010000015">
    <property type="protein sequence ID" value="KAK1258515.1"/>
    <property type="molecule type" value="Genomic_DNA"/>
</dbReference>
<dbReference type="PANTHER" id="PTHR46168">
    <property type="entry name" value="ARMADILLO REPEAT ONLY 4"/>
    <property type="match status" value="1"/>
</dbReference>
<dbReference type="Gene3D" id="1.25.10.10">
    <property type="entry name" value="Leucine-rich Repeat Variant"/>
    <property type="match status" value="2"/>
</dbReference>
<dbReference type="InterPro" id="IPR016024">
    <property type="entry name" value="ARM-type_fold"/>
</dbReference>
<dbReference type="AlphaFoldDB" id="A0AAV9A2Y2"/>
<gene>
    <name evidence="3" type="ORF">QJS04_geneDACA014861</name>
</gene>
<organism evidence="3 4">
    <name type="scientific">Acorus gramineus</name>
    <name type="common">Dwarf sweet flag</name>
    <dbReference type="NCBI Taxonomy" id="55184"/>
    <lineage>
        <taxon>Eukaryota</taxon>
        <taxon>Viridiplantae</taxon>
        <taxon>Streptophyta</taxon>
        <taxon>Embryophyta</taxon>
        <taxon>Tracheophyta</taxon>
        <taxon>Spermatophyta</taxon>
        <taxon>Magnoliopsida</taxon>
        <taxon>Liliopsida</taxon>
        <taxon>Acoraceae</taxon>
        <taxon>Acorus</taxon>
    </lineage>
</organism>
<name>A0AAV9A2Y2_ACOGR</name>
<dbReference type="PROSITE" id="PS50176">
    <property type="entry name" value="ARM_REPEAT"/>
    <property type="match status" value="1"/>
</dbReference>
<dbReference type="InterPro" id="IPR011989">
    <property type="entry name" value="ARM-like"/>
</dbReference>
<dbReference type="SMART" id="SM00185">
    <property type="entry name" value="ARM"/>
    <property type="match status" value="3"/>
</dbReference>
<feature type="repeat" description="ARM" evidence="1">
    <location>
        <begin position="186"/>
        <end position="227"/>
    </location>
</feature>
<evidence type="ECO:0000256" key="1">
    <source>
        <dbReference type="PROSITE-ProRule" id="PRU00259"/>
    </source>
</evidence>
<comment type="caution">
    <text evidence="3">The sequence shown here is derived from an EMBL/GenBank/DDBJ whole genome shotgun (WGS) entry which is preliminary data.</text>
</comment>
<accession>A0AAV9A2Y2</accession>
<feature type="domain" description="DUF7792" evidence="2">
    <location>
        <begin position="8"/>
        <end position="128"/>
    </location>
</feature>
<reference evidence="3" key="1">
    <citation type="journal article" date="2023" name="Nat. Commun.">
        <title>Diploid and tetraploid genomes of Acorus and the evolution of monocots.</title>
        <authorList>
            <person name="Ma L."/>
            <person name="Liu K.W."/>
            <person name="Li Z."/>
            <person name="Hsiao Y.Y."/>
            <person name="Qi Y."/>
            <person name="Fu T."/>
            <person name="Tang G.D."/>
            <person name="Zhang D."/>
            <person name="Sun W.H."/>
            <person name="Liu D.K."/>
            <person name="Li Y."/>
            <person name="Chen G.Z."/>
            <person name="Liu X.D."/>
            <person name="Liao X.Y."/>
            <person name="Jiang Y.T."/>
            <person name="Yu X."/>
            <person name="Hao Y."/>
            <person name="Huang J."/>
            <person name="Zhao X.W."/>
            <person name="Ke S."/>
            <person name="Chen Y.Y."/>
            <person name="Wu W.L."/>
            <person name="Hsu J.L."/>
            <person name="Lin Y.F."/>
            <person name="Huang M.D."/>
            <person name="Li C.Y."/>
            <person name="Huang L."/>
            <person name="Wang Z.W."/>
            <person name="Zhao X."/>
            <person name="Zhong W.Y."/>
            <person name="Peng D.H."/>
            <person name="Ahmad S."/>
            <person name="Lan S."/>
            <person name="Zhang J.S."/>
            <person name="Tsai W.C."/>
            <person name="Van de Peer Y."/>
            <person name="Liu Z.J."/>
        </authorList>
    </citation>
    <scope>NUCLEOTIDE SEQUENCE</scope>
    <source>
        <strain evidence="3">SCP</strain>
    </source>
</reference>
<evidence type="ECO:0000313" key="4">
    <source>
        <dbReference type="Proteomes" id="UP001179952"/>
    </source>
</evidence>
<dbReference type="InterPro" id="IPR056694">
    <property type="entry name" value="DUF7792"/>
</dbReference>
<dbReference type="SUPFAM" id="SSF48371">
    <property type="entry name" value="ARM repeat"/>
    <property type="match status" value="1"/>
</dbReference>
<dbReference type="Proteomes" id="UP001179952">
    <property type="component" value="Unassembled WGS sequence"/>
</dbReference>
<dbReference type="PANTHER" id="PTHR46168:SF1">
    <property type="entry name" value="ARMADILLO REPEAT ONLY 4"/>
    <property type="match status" value="1"/>
</dbReference>
<proteinExistence type="predicted"/>
<reference evidence="3" key="2">
    <citation type="submission" date="2023-06" db="EMBL/GenBank/DDBJ databases">
        <authorList>
            <person name="Ma L."/>
            <person name="Liu K.-W."/>
            <person name="Li Z."/>
            <person name="Hsiao Y.-Y."/>
            <person name="Qi Y."/>
            <person name="Fu T."/>
            <person name="Tang G."/>
            <person name="Zhang D."/>
            <person name="Sun W.-H."/>
            <person name="Liu D.-K."/>
            <person name="Li Y."/>
            <person name="Chen G.-Z."/>
            <person name="Liu X.-D."/>
            <person name="Liao X.-Y."/>
            <person name="Jiang Y.-T."/>
            <person name="Yu X."/>
            <person name="Hao Y."/>
            <person name="Huang J."/>
            <person name="Zhao X.-W."/>
            <person name="Ke S."/>
            <person name="Chen Y.-Y."/>
            <person name="Wu W.-L."/>
            <person name="Hsu J.-L."/>
            <person name="Lin Y.-F."/>
            <person name="Huang M.-D."/>
            <person name="Li C.-Y."/>
            <person name="Huang L."/>
            <person name="Wang Z.-W."/>
            <person name="Zhao X."/>
            <person name="Zhong W.-Y."/>
            <person name="Peng D.-H."/>
            <person name="Ahmad S."/>
            <person name="Lan S."/>
            <person name="Zhang J.-S."/>
            <person name="Tsai W.-C."/>
            <person name="Van De Peer Y."/>
            <person name="Liu Z.-J."/>
        </authorList>
    </citation>
    <scope>NUCLEOTIDE SEQUENCE</scope>
    <source>
        <strain evidence="3">SCP</strain>
        <tissue evidence="3">Leaves</tissue>
    </source>
</reference>
<dbReference type="InterPro" id="IPR000225">
    <property type="entry name" value="Armadillo"/>
</dbReference>
<dbReference type="Pfam" id="PF25055">
    <property type="entry name" value="DUF7792"/>
    <property type="match status" value="1"/>
</dbReference>
<dbReference type="Pfam" id="PF00514">
    <property type="entry name" value="Arm"/>
    <property type="match status" value="1"/>
</dbReference>
<evidence type="ECO:0000259" key="2">
    <source>
        <dbReference type="Pfam" id="PF25055"/>
    </source>
</evidence>
<protein>
    <recommendedName>
        <fullName evidence="2">DUF7792 domain-containing protein</fullName>
    </recommendedName>
</protein>
<sequence>MERKQLEDRLRLSLKLSHAVRDAAEAAETFRSQCNQVKLLSISIARAVFRAVPVVASSGTAYLRPFHRILSSVDASLSRSLFLLRRCRSRRRPLLRLLVSFSAPSAFPRSLSLLSASLAELSWLIDVYSDGRAREEPNSIDTVLARVWTNVAAIEMGIGDPAESATALAEVALLGPRNKDLVVEEGGVPPLLGLLVTVESASTAAAKALYNLSDDADRVSVIAMHGGVQIVAKKMFESSSMRTQSVLASLVSRMAGGVPGLAEEFGREGLTELLIHFLSMDLELEMDSNRSPSPQWKFPEMMGEENPKTEVKLKIDCAEALCVLIRHSDSNCRQIANPQALLCLAKIIETEKAEEDEKLKVNCLSILALIAVASEDNHELRRATFKMSSFATKAIVEQLLRVIEAFKSSPESMILAVRSLGSLARIFPTKESLRVVRPLVDRLGDRAPGVAVEAVVALCKFTSPENFNCIEHSKAIIDSEGVVPLMRLLRPGEPAQVPALTLLCYLAINVSRSETLERVRTLNTLQVAYRSSATVRSSQLKELIMKAILKMRGNSRELMYSSQVSNFDPSFDFRMYSVI</sequence>
<evidence type="ECO:0000313" key="3">
    <source>
        <dbReference type="EMBL" id="KAK1258515.1"/>
    </source>
</evidence>
<keyword evidence="4" id="KW-1185">Reference proteome</keyword>